<reference evidence="1" key="4">
    <citation type="submission" date="2025-08" db="UniProtKB">
        <authorList>
            <consortium name="Ensembl"/>
        </authorList>
    </citation>
    <scope>IDENTIFICATION</scope>
</reference>
<reference evidence="1 2" key="3">
    <citation type="journal article" date="2004" name="Nature">
        <title>Finishing the euchromatic sequence of the human genome.</title>
        <authorList>
            <consortium name="International Human Genome Sequencing Consortium"/>
        </authorList>
    </citation>
    <scope>NUCLEOTIDE SEQUENCE [LARGE SCALE GENOMIC DNA]</scope>
</reference>
<dbReference type="Ensembl" id="ENST00000700359.1">
    <property type="protein sequence ID" value="ENSP00000514961.1"/>
    <property type="gene ID" value="ENSG00000160223.18"/>
</dbReference>
<dbReference type="ChiTaRS" id="LOC102723996">
    <property type="organism name" value="human"/>
</dbReference>
<keyword evidence="3" id="KW-1267">Proteomics identification</keyword>
<keyword evidence="2" id="KW-1185">Reference proteome</keyword>
<dbReference type="EMBL" id="AP001059">
    <property type="status" value="NOT_ANNOTATED_CDS"/>
    <property type="molecule type" value="Genomic_DNA"/>
</dbReference>
<organism evidence="1 2">
    <name type="scientific">Homo sapiens</name>
    <name type="common">Human</name>
    <dbReference type="NCBI Taxonomy" id="9606"/>
    <lineage>
        <taxon>Eukaryota</taxon>
        <taxon>Metazoa</taxon>
        <taxon>Chordata</taxon>
        <taxon>Craniata</taxon>
        <taxon>Vertebrata</taxon>
        <taxon>Euteleostomi</taxon>
        <taxon>Mammalia</taxon>
        <taxon>Eutheria</taxon>
        <taxon>Euarchontoglires</taxon>
        <taxon>Primates</taxon>
        <taxon>Haplorrhini</taxon>
        <taxon>Catarrhini</taxon>
        <taxon>Hominidae</taxon>
        <taxon>Homo</taxon>
    </lineage>
</organism>
<proteinExistence type="evidence at protein level"/>
<dbReference type="UCSC" id="uc061yty.1">
    <property type="organism name" value="human"/>
</dbReference>
<name>A0A096LPE5_HUMAN</name>
<dbReference type="EMBL" id="AP001058">
    <property type="status" value="NOT_ANNOTATED_CDS"/>
    <property type="molecule type" value="Genomic_DNA"/>
</dbReference>
<dbReference type="OpenTargets" id="ENSG00000160223"/>
<accession>A0A096LPE5</accession>
<protein>
    <submittedName>
        <fullName evidence="1">Inducible T cell costimulator ligand</fullName>
    </submittedName>
</protein>
<reference evidence="1 2" key="2">
    <citation type="journal article" date="2001" name="Nature">
        <title>Initial sequencing and analysis of the human genome.</title>
        <authorList>
            <consortium name="International Human Genome Sequencing Consortium"/>
            <person name="Lander E.S."/>
            <person name="Linton L.M."/>
            <person name="Birren B."/>
            <person name="Nusbaum C."/>
            <person name="Zody M.C."/>
            <person name="Baldwin J."/>
            <person name="Devon K."/>
            <person name="Dewar K."/>
            <person name="Doyle M."/>
            <person name="FitzHugh W."/>
            <person name="Funke R."/>
            <person name="Gage D."/>
            <person name="Harris K."/>
            <person name="Heaford A."/>
            <person name="Howland J."/>
            <person name="Kann L."/>
            <person name="Lehoczky J."/>
            <person name="LeVine R."/>
            <person name="McEwan P."/>
            <person name="McKernan K."/>
            <person name="Meldrim J."/>
            <person name="Mesirov J.P."/>
            <person name="Miranda C."/>
            <person name="Morris W."/>
            <person name="Naylor J."/>
            <person name="Raymond C."/>
            <person name="Rosetti M."/>
            <person name="Santos R."/>
            <person name="Sheridan A."/>
            <person name="Sougnez C."/>
            <person name="Stange-Thomann N."/>
            <person name="Stojanovic N."/>
            <person name="Subramanian A."/>
            <person name="Wyman D."/>
            <person name="Rogers J."/>
            <person name="Sulston J."/>
            <person name="Ainscough R."/>
            <person name="Beck S."/>
            <person name="Bentley D."/>
            <person name="Burton J."/>
            <person name="Clee C."/>
            <person name="Carter N."/>
            <person name="Coulson A."/>
            <person name="Deadman R."/>
            <person name="Deloukas P."/>
            <person name="Dunham A."/>
            <person name="Dunham I."/>
            <person name="Durbin R."/>
            <person name="French L."/>
            <person name="Grafham D."/>
            <person name="Gregory S."/>
            <person name="Hubbard T."/>
            <person name="Humphray S."/>
            <person name="Hunt A."/>
            <person name="Jones M."/>
            <person name="Lloyd C."/>
            <person name="McMurray A."/>
            <person name="Matthews L."/>
            <person name="Mercer S."/>
            <person name="Milne S."/>
            <person name="Mullikin J.C."/>
            <person name="Mungall A."/>
            <person name="Plumb R."/>
            <person name="Ross M."/>
            <person name="Shownkeen R."/>
            <person name="Sims S."/>
            <person name="Waterston R.H."/>
            <person name="Wilson R.K."/>
            <person name="Hillier L.W."/>
            <person name="McPherson J.D."/>
            <person name="Marra M.A."/>
            <person name="Mardis E.R."/>
            <person name="Fulton L.A."/>
            <person name="Chinwalla A.T."/>
            <person name="Pepin K.H."/>
            <person name="Gish W.R."/>
            <person name="Chissoe S.L."/>
            <person name="Wendl M.C."/>
            <person name="Delehaunty K.D."/>
            <person name="Miner T.L."/>
            <person name="Delehaunty A."/>
            <person name="Kramer J.B."/>
            <person name="Cook L.L."/>
            <person name="Fulton R.S."/>
            <person name="Johnson D.L."/>
            <person name="Minx P.J."/>
            <person name="Clifton S.W."/>
            <person name="Hawkins T."/>
            <person name="Branscomb E."/>
            <person name="Predki P."/>
            <person name="Richardson P."/>
            <person name="Wenning S."/>
            <person name="Slezak T."/>
            <person name="Doggett N."/>
            <person name="Cheng J.F."/>
            <person name="Olsen A."/>
            <person name="Lucas S."/>
            <person name="Elkin C."/>
            <person name="Uberbacher E."/>
            <person name="Frazier M."/>
            <person name="Gibbs R.A."/>
            <person name="Muzny D.M."/>
            <person name="Scherer S.E."/>
            <person name="Bouck J.B."/>
            <person name="Sodergren E.J."/>
            <person name="Worley K.C."/>
            <person name="Rives C.M."/>
            <person name="Gorrell J.H."/>
            <person name="Metzker M.L."/>
            <person name="Naylor S.L."/>
            <person name="Kucherlapati R.S."/>
            <person name="Nelson D.L."/>
            <person name="Weinstock G.M."/>
            <person name="Sakaki Y."/>
            <person name="Fujiyama A."/>
            <person name="Hattori M."/>
            <person name="Yada T."/>
            <person name="Toyoda A."/>
            <person name="Itoh T."/>
            <person name="Kawagoe C."/>
            <person name="Watanabe H."/>
            <person name="Totoki Y."/>
            <person name="Taylor T."/>
            <person name="Weissenbach J."/>
            <person name="Heilig R."/>
            <person name="Saurin W."/>
            <person name="Artiguenave F."/>
            <person name="Brottier P."/>
            <person name="Bruls T."/>
            <person name="Pelletier E."/>
            <person name="Robert C."/>
            <person name="Wincker P."/>
            <person name="Smith D.R."/>
            <person name="Doucette-Stamm L."/>
            <person name="Rubenfield M."/>
            <person name="Weinstock K."/>
            <person name="Lee H.M."/>
            <person name="Dubois J."/>
            <person name="Rosenthal A."/>
            <person name="Platzer M."/>
            <person name="Nyakatura G."/>
            <person name="Taudien S."/>
            <person name="Rump A."/>
            <person name="Yang H."/>
            <person name="Yu J."/>
            <person name="Wang J."/>
            <person name="Huang G."/>
            <person name="Gu J."/>
            <person name="Hood L."/>
            <person name="Rowen L."/>
            <person name="Madan A."/>
            <person name="Qin S."/>
            <person name="Davis R.W."/>
            <person name="Federspiel N.A."/>
            <person name="Abola A.P."/>
            <person name="Proctor M.J."/>
            <person name="Myers R.M."/>
            <person name="Schmutz J."/>
            <person name="Dickson M."/>
            <person name="Grimwood J."/>
            <person name="Cox D.R."/>
            <person name="Olson M.V."/>
            <person name="Kaul R."/>
            <person name="Raymond C."/>
            <person name="Shimizu N."/>
            <person name="Kawasaki K."/>
            <person name="Minoshima S."/>
            <person name="Evans G.A."/>
            <person name="Athanasiou M."/>
            <person name="Schultz R."/>
            <person name="Roe B.A."/>
            <person name="Chen F."/>
            <person name="Pan H."/>
            <person name="Ramser J."/>
            <person name="Lehrach H."/>
            <person name="Reinhardt R."/>
            <person name="McCombie W.R."/>
            <person name="de la Bastide M."/>
            <person name="Dedhia N."/>
            <person name="Blocker H."/>
            <person name="Hornischer K."/>
            <person name="Nordsiek G."/>
            <person name="Agarwala R."/>
            <person name="Aravind L."/>
            <person name="Bailey J.A."/>
            <person name="Bateman A."/>
            <person name="Batzoglou S."/>
            <person name="Birney E."/>
            <person name="Bork P."/>
            <person name="Brown D.G."/>
            <person name="Burge C.B."/>
            <person name="Cerutti L."/>
            <person name="Chen H.C."/>
            <person name="Church D."/>
            <person name="Clamp M."/>
            <person name="Copley R.R."/>
            <person name="Doerks T."/>
            <person name="Eddy S.R."/>
            <person name="Eichler E.E."/>
            <person name="Furey T.S."/>
            <person name="Galagan J."/>
            <person name="Gilbert J.G."/>
            <person name="Harmon C."/>
            <person name="Hayashizaki Y."/>
            <person name="Haussler D."/>
            <person name="Hermjakob H."/>
            <person name="Hokamp K."/>
            <person name="Jang W."/>
            <person name="Johnson L.S."/>
            <person name="Jones T.A."/>
            <person name="Kasif S."/>
            <person name="Kaspryzk A."/>
            <person name="Kennedy S."/>
            <person name="Kent W.J."/>
            <person name="Kitts P."/>
            <person name="Koonin E.V."/>
            <person name="Korf I."/>
            <person name="Kulp D."/>
            <person name="Lancet D."/>
            <person name="Lowe T.M."/>
            <person name="McLysaght A."/>
            <person name="Mikkelsen T."/>
            <person name="Moran J.V."/>
            <person name="Mulder N."/>
            <person name="Pollara V.J."/>
            <person name="Ponting C.P."/>
            <person name="Schuler G."/>
            <person name="Schultz J."/>
            <person name="Slater G."/>
            <person name="Smit A.F."/>
            <person name="Stupka E."/>
            <person name="Szustakowski J."/>
            <person name="Thierry-Mieg D."/>
            <person name="Thierry-Mieg J."/>
            <person name="Wagner L."/>
            <person name="Wallis J."/>
            <person name="Wheeler R."/>
            <person name="Williams A."/>
            <person name="Wolf Y.I."/>
            <person name="Wolfe K.H."/>
            <person name="Yang S.P."/>
            <person name="Yeh R.F."/>
            <person name="Collins F."/>
            <person name="Guyer M.S."/>
            <person name="Peterson J."/>
            <person name="Felsenfeld A."/>
            <person name="Wetterstrand K.A."/>
            <person name="Patrinos A."/>
            <person name="Morgan M.J."/>
            <person name="de Jong P."/>
            <person name="Catanese J.J."/>
            <person name="Osoegawa K."/>
            <person name="Shizuya H."/>
            <person name="Choi S."/>
            <person name="Chen Y.J."/>
        </authorList>
    </citation>
    <scope>NUCLEOTIDE SEQUENCE [LARGE SCALE GENOMIC DNA]</scope>
</reference>
<dbReference type="Bgee" id="ENSG00000277117">
    <property type="expression patterns" value="Expressed in apex of heart and 94 other cell types or tissues"/>
</dbReference>
<dbReference type="HGNC" id="HGNC:17087">
    <property type="gene designation" value="ICOSLG"/>
</dbReference>
<dbReference type="GeneTree" id="ENSGT00940000161590"/>
<gene>
    <name evidence="1" type="primary">ICOSLG</name>
</gene>
<dbReference type="OrthoDB" id="10055806at2759"/>
<dbReference type="Ensembl" id="ENST00000700359.1">
    <property type="protein sequence ID" value="ENSP00000514961.1"/>
    <property type="gene ID" value="ENSG00000160223.19"/>
</dbReference>
<sequence length="77" mass="8167">MRLGSPGLLFLLFSSLRAEQLLGKRGQPLPEPSPDVTGRHAAGRLLPALVQRHPPGRAEVSLPGVEPIPGIPGGFER</sequence>
<evidence type="ECO:0000313" key="1">
    <source>
        <dbReference type="Ensembl" id="ENSP00000514961.1"/>
    </source>
</evidence>
<dbReference type="Proteomes" id="UP000005640">
    <property type="component" value="Chromosome 21"/>
</dbReference>
<dbReference type="VEuPathDB" id="HostDB:ENSG00000277117"/>
<dbReference type="AlphaFoldDB" id="A0A096LPE5"/>
<reference evidence="1" key="5">
    <citation type="submission" date="2025-09" db="UniProtKB">
        <authorList>
            <consortium name="Ensembl"/>
        </authorList>
    </citation>
    <scope>IDENTIFICATION</scope>
</reference>
<evidence type="ECO:0007829" key="3">
    <source>
        <dbReference type="PeptideAtlas" id="A0A096LPE5"/>
    </source>
</evidence>
<dbReference type="ExpressionAtlas" id="A0A096LPE5">
    <property type="expression patterns" value="baseline and differential"/>
</dbReference>
<evidence type="ECO:0000313" key="2">
    <source>
        <dbReference type="Proteomes" id="UP000005640"/>
    </source>
</evidence>
<reference evidence="1 2" key="1">
    <citation type="journal article" date="2000" name="Nature">
        <title>The DNA sequence of human chromosome 21.</title>
        <authorList>
            <consortium name="Chromosome 21 mapping and sequencing consortium"/>
            <person name="Hattori M."/>
            <person name="Fujiyama A."/>
            <person name="Taylor T.D."/>
            <person name="Watanabe H."/>
            <person name="Yada T."/>
            <person name="Park H.S."/>
            <person name="Toyoda A."/>
            <person name="Ishii K."/>
            <person name="Totoki Y."/>
            <person name="Choi D.K."/>
            <person name="Groner Y."/>
            <person name="Soeda E."/>
            <person name="Ohki M."/>
            <person name="Takagi T."/>
            <person name="Sakaki Y."/>
            <person name="Taudien S."/>
            <person name="Blechschmidt K."/>
            <person name="Polley A."/>
            <person name="Menzel U."/>
            <person name="Delabar J."/>
            <person name="Kumpf K."/>
            <person name="Lehmann R."/>
            <person name="Patterson D."/>
            <person name="Reichwald K."/>
            <person name="Rump A."/>
            <person name="Schillhabel M."/>
            <person name="Schudy A."/>
            <person name="Zimmermann W."/>
            <person name="Rosenthal A."/>
            <person name="Kudoh J."/>
            <person name="Schibuya K."/>
            <person name="Kawasaki K."/>
            <person name="Asakawa S."/>
            <person name="Shintani A."/>
            <person name="Sasaki T."/>
            <person name="Nagamine K."/>
            <person name="Mitsuyama S."/>
            <person name="Antonarakis S.E."/>
            <person name="Minoshima S."/>
            <person name="Shimizu N."/>
            <person name="Nordsiek G."/>
            <person name="Hornischer K."/>
            <person name="Brant P."/>
            <person name="Scharfe M."/>
            <person name="Schon O."/>
            <person name="Desario A."/>
            <person name="Reichelt J."/>
            <person name="Kauer G."/>
            <person name="Blocker H."/>
            <person name="Ramser J."/>
            <person name="Beck A."/>
            <person name="Klages S."/>
            <person name="Hennig S."/>
            <person name="Riesselmann L."/>
            <person name="Dagand E."/>
            <person name="Haaf T."/>
            <person name="Wehrmeyer S."/>
            <person name="Borzym K."/>
            <person name="Gardiner K."/>
            <person name="Nizetic D."/>
            <person name="Francis F."/>
            <person name="Lehrach H."/>
            <person name="Reinhardt R."/>
            <person name="Yaspo M.L."/>
        </authorList>
    </citation>
    <scope>NUCLEOTIDE SEQUENCE [LARGE SCALE GENOMIC DNA]</scope>
</reference>
<dbReference type="SMR" id="A0A096LPE5"/>